<gene>
    <name evidence="2" type="ORF">ABL78_5509</name>
</gene>
<feature type="compositionally biased region" description="Basic and acidic residues" evidence="1">
    <location>
        <begin position="81"/>
        <end position="90"/>
    </location>
</feature>
<name>A0A0N0P4K8_LEPSE</name>
<dbReference type="AlphaFoldDB" id="A0A0N0P4K8"/>
<feature type="region of interest" description="Disordered" evidence="1">
    <location>
        <begin position="81"/>
        <end position="102"/>
    </location>
</feature>
<keyword evidence="3" id="KW-1185">Reference proteome</keyword>
<organism evidence="2 3">
    <name type="scientific">Leptomonas seymouri</name>
    <dbReference type="NCBI Taxonomy" id="5684"/>
    <lineage>
        <taxon>Eukaryota</taxon>
        <taxon>Discoba</taxon>
        <taxon>Euglenozoa</taxon>
        <taxon>Kinetoplastea</taxon>
        <taxon>Metakinetoplastina</taxon>
        <taxon>Trypanosomatida</taxon>
        <taxon>Trypanosomatidae</taxon>
        <taxon>Leishmaniinae</taxon>
        <taxon>Leptomonas</taxon>
    </lineage>
</organism>
<dbReference type="EMBL" id="LJSK01000188">
    <property type="protein sequence ID" value="KPI85419.1"/>
    <property type="molecule type" value="Genomic_DNA"/>
</dbReference>
<evidence type="ECO:0000313" key="2">
    <source>
        <dbReference type="EMBL" id="KPI85419.1"/>
    </source>
</evidence>
<dbReference type="Proteomes" id="UP000038009">
    <property type="component" value="Unassembled WGS sequence"/>
</dbReference>
<reference evidence="2 3" key="1">
    <citation type="journal article" date="2015" name="PLoS Pathog.">
        <title>Leptomonas seymouri: Adaptations to the Dixenous Life Cycle Analyzed by Genome Sequencing, Transcriptome Profiling and Co-infection with Leishmania donovani.</title>
        <authorList>
            <person name="Kraeva N."/>
            <person name="Butenko A."/>
            <person name="Hlavacova J."/>
            <person name="Kostygov A."/>
            <person name="Myskova J."/>
            <person name="Grybchuk D."/>
            <person name="Lestinova T."/>
            <person name="Votypka J."/>
            <person name="Volf P."/>
            <person name="Opperdoes F."/>
            <person name="Flegontov P."/>
            <person name="Lukes J."/>
            <person name="Yurchenko V."/>
        </authorList>
    </citation>
    <scope>NUCLEOTIDE SEQUENCE [LARGE SCALE GENOMIC DNA]</scope>
    <source>
        <strain evidence="2 3">ATCC 30220</strain>
    </source>
</reference>
<sequence>MLRRTVRRAVSNNGFIGGKERTRIEQERRRRVLYDSAGNLRLGGLLLLMYEDFRQPLAIGVGLLALFYGYNRLVVHLSRQQEDEGRRLDSASEQAARQSGKLKADRYLVKPMRQIDDPDMLNIPAYGGKGVSKSKLMSDDAVSSGALHDERNHS</sequence>
<evidence type="ECO:0000256" key="1">
    <source>
        <dbReference type="SAM" id="MobiDB-lite"/>
    </source>
</evidence>
<dbReference type="VEuPathDB" id="TriTrypDB:Lsey_0188_0040"/>
<feature type="region of interest" description="Disordered" evidence="1">
    <location>
        <begin position="126"/>
        <end position="154"/>
    </location>
</feature>
<protein>
    <submittedName>
        <fullName evidence="2">Uncharacterized protein</fullName>
    </submittedName>
</protein>
<comment type="caution">
    <text evidence="2">The sequence shown here is derived from an EMBL/GenBank/DDBJ whole genome shotgun (WGS) entry which is preliminary data.</text>
</comment>
<evidence type="ECO:0000313" key="3">
    <source>
        <dbReference type="Proteomes" id="UP000038009"/>
    </source>
</evidence>
<dbReference type="OrthoDB" id="271441at2759"/>
<dbReference type="OMA" id="NRQIDDP"/>
<accession>A0A0N0P4K8</accession>
<proteinExistence type="predicted"/>